<name>A0A6C0AQX5_9ZZZZ</name>
<proteinExistence type="predicted"/>
<accession>A0A6C0AQX5</accession>
<protein>
    <submittedName>
        <fullName evidence="1">Uncharacterized protein</fullName>
    </submittedName>
</protein>
<evidence type="ECO:0000313" key="1">
    <source>
        <dbReference type="EMBL" id="QHS82132.1"/>
    </source>
</evidence>
<dbReference type="EMBL" id="MN740763">
    <property type="protein sequence ID" value="QHS82132.1"/>
    <property type="molecule type" value="Genomic_DNA"/>
</dbReference>
<reference evidence="1" key="1">
    <citation type="journal article" date="2020" name="Nature">
        <title>Giant virus diversity and host interactions through global metagenomics.</title>
        <authorList>
            <person name="Schulz F."/>
            <person name="Roux S."/>
            <person name="Paez-Espino D."/>
            <person name="Jungbluth S."/>
            <person name="Walsh D.A."/>
            <person name="Denef V.J."/>
            <person name="McMahon K.D."/>
            <person name="Konstantinidis K.T."/>
            <person name="Eloe-Fadrosh E.A."/>
            <person name="Kyrpides N.C."/>
            <person name="Woyke T."/>
        </authorList>
    </citation>
    <scope>NUCLEOTIDE SEQUENCE</scope>
    <source>
        <strain evidence="1">GVMAG-S-1101165-79</strain>
    </source>
</reference>
<sequence>MNNNQQTRQQNIFQYDNTPVFNTNTSHPLIPNSQEFIYYRKYVSIHSEDRNILKYPESSDFEFELPEDLCNVATLRLSSWTFPANYNTFSILNGNITMSFQINKPYNPGEFNYTDPLYNKIFECLYYNIGKDFNVVIEQGFYNPEQMVTELTNKFNSVVSILLITYFNTKSTDTDLSPQQQEEYKTALELLQQQGGYNNFVIVYNNVSQKIWFGNTTDAFILTNETQFKKNELLVNYICENRSLNPDFSDWGLPGNLGLVRCNTPSINGSSISNFTEISIINGDIVPRFFFGDVFPGDSGYWLVPNTNLPGSQVNWVEASYKINLMGPAFIYMELDGQNCLDETCPYNSSIYTNTSSGTNGIVNSAFAKIPIPTTPISQWFDRESLPYKFYYPPAERMKKFRVFLRYHNGQKANFGVFNYSFVLEFVLQLPQILRTNKGESYPPIVNIGSSINKRI</sequence>
<organism evidence="1">
    <name type="scientific">viral metagenome</name>
    <dbReference type="NCBI Taxonomy" id="1070528"/>
    <lineage>
        <taxon>unclassified sequences</taxon>
        <taxon>metagenomes</taxon>
        <taxon>organismal metagenomes</taxon>
    </lineage>
</organism>
<dbReference type="AlphaFoldDB" id="A0A6C0AQX5"/>